<dbReference type="EMBL" id="BGPR01058716">
    <property type="protein sequence ID" value="GBO34837.1"/>
    <property type="molecule type" value="Genomic_DNA"/>
</dbReference>
<name>A0A4Y2WFJ6_ARAVE</name>
<reference evidence="1 2" key="1">
    <citation type="journal article" date="2019" name="Sci. Rep.">
        <title>Orb-weaving spider Araneus ventricosus genome elucidates the spidroin gene catalogue.</title>
        <authorList>
            <person name="Kono N."/>
            <person name="Nakamura H."/>
            <person name="Ohtoshi R."/>
            <person name="Moran D.A.P."/>
            <person name="Shinohara A."/>
            <person name="Yoshida Y."/>
            <person name="Fujiwara M."/>
            <person name="Mori M."/>
            <person name="Tomita M."/>
            <person name="Arakawa K."/>
        </authorList>
    </citation>
    <scope>NUCLEOTIDE SEQUENCE [LARGE SCALE GENOMIC DNA]</scope>
</reference>
<comment type="caution">
    <text evidence="1">The sequence shown here is derived from an EMBL/GenBank/DDBJ whole genome shotgun (WGS) entry which is preliminary data.</text>
</comment>
<evidence type="ECO:0000313" key="1">
    <source>
        <dbReference type="EMBL" id="GBO34837.1"/>
    </source>
</evidence>
<gene>
    <name evidence="1" type="ORF">AVEN_186789_1</name>
</gene>
<keyword evidence="2" id="KW-1185">Reference proteome</keyword>
<sequence>MRPSGDSEGLGEGVYSLEFRREREIDGELTWRLIRDSGLDSRDRRRLISQISARDPALVREFLDPVELEAGPWLDSSFGELQRIRAFLWGIARNIVSVKYLTGNYRLGNSYNPLVVTLIN</sequence>
<proteinExistence type="predicted"/>
<accession>A0A4Y2WFJ6</accession>
<dbReference type="AlphaFoldDB" id="A0A4Y2WFJ6"/>
<protein>
    <submittedName>
        <fullName evidence="1">Uncharacterized protein</fullName>
    </submittedName>
</protein>
<evidence type="ECO:0000313" key="2">
    <source>
        <dbReference type="Proteomes" id="UP000499080"/>
    </source>
</evidence>
<dbReference type="Proteomes" id="UP000499080">
    <property type="component" value="Unassembled WGS sequence"/>
</dbReference>
<organism evidence="1 2">
    <name type="scientific">Araneus ventricosus</name>
    <name type="common">Orbweaver spider</name>
    <name type="synonym">Epeira ventricosa</name>
    <dbReference type="NCBI Taxonomy" id="182803"/>
    <lineage>
        <taxon>Eukaryota</taxon>
        <taxon>Metazoa</taxon>
        <taxon>Ecdysozoa</taxon>
        <taxon>Arthropoda</taxon>
        <taxon>Chelicerata</taxon>
        <taxon>Arachnida</taxon>
        <taxon>Araneae</taxon>
        <taxon>Araneomorphae</taxon>
        <taxon>Entelegynae</taxon>
        <taxon>Araneoidea</taxon>
        <taxon>Araneidae</taxon>
        <taxon>Araneus</taxon>
    </lineage>
</organism>